<keyword evidence="4" id="KW-0479">Metal-binding</keyword>
<evidence type="ECO:0000256" key="7">
    <source>
        <dbReference type="ARBA" id="ARBA00023033"/>
    </source>
</evidence>
<dbReference type="SUPFAM" id="SSF48264">
    <property type="entry name" value="Cytochrome P450"/>
    <property type="match status" value="1"/>
</dbReference>
<dbReference type="OrthoDB" id="1055148at2759"/>
<evidence type="ECO:0008006" key="11">
    <source>
        <dbReference type="Google" id="ProtNLM"/>
    </source>
</evidence>
<keyword evidence="7" id="KW-0503">Monooxygenase</keyword>
<evidence type="ECO:0000256" key="5">
    <source>
        <dbReference type="ARBA" id="ARBA00023002"/>
    </source>
</evidence>
<reference evidence="10" key="2">
    <citation type="submission" date="2015-01" db="EMBL/GenBank/DDBJ databases">
        <title>Evolutionary Origins and Diversification of the Mycorrhizal Mutualists.</title>
        <authorList>
            <consortium name="DOE Joint Genome Institute"/>
            <consortium name="Mycorrhizal Genomics Consortium"/>
            <person name="Kohler A."/>
            <person name="Kuo A."/>
            <person name="Nagy L.G."/>
            <person name="Floudas D."/>
            <person name="Copeland A."/>
            <person name="Barry K.W."/>
            <person name="Cichocki N."/>
            <person name="Veneault-Fourrey C."/>
            <person name="LaButti K."/>
            <person name="Lindquist E.A."/>
            <person name="Lipzen A."/>
            <person name="Lundell T."/>
            <person name="Morin E."/>
            <person name="Murat C."/>
            <person name="Riley R."/>
            <person name="Ohm R."/>
            <person name="Sun H."/>
            <person name="Tunlid A."/>
            <person name="Henrissat B."/>
            <person name="Grigoriev I.V."/>
            <person name="Hibbett D.S."/>
            <person name="Martin F."/>
        </authorList>
    </citation>
    <scope>NUCLEOTIDE SEQUENCE [LARGE SCALE GENOMIC DNA]</scope>
    <source>
        <strain evidence="10">F 1598</strain>
    </source>
</reference>
<dbReference type="STRING" id="765440.A0A0C3BWB6"/>
<sequence length="110" mass="12544">MSNSTLLTAFALGAFPLIFLVRHLSTKYKTKQLPLPPGPKTSWFGGIQLPTSHPWLTYARWKDTFGDIIYIYKYGNPIVVLNTAEAANLLLDKRSNKYSSRPRRTMLNEL</sequence>
<evidence type="ECO:0000313" key="9">
    <source>
        <dbReference type="EMBL" id="KIM81632.1"/>
    </source>
</evidence>
<dbReference type="GO" id="GO:0020037">
    <property type="term" value="F:heme binding"/>
    <property type="evidence" value="ECO:0007669"/>
    <property type="project" value="InterPro"/>
</dbReference>
<dbReference type="InterPro" id="IPR050364">
    <property type="entry name" value="Cytochrome_P450_fung"/>
</dbReference>
<reference evidence="9 10" key="1">
    <citation type="submission" date="2014-04" db="EMBL/GenBank/DDBJ databases">
        <authorList>
            <consortium name="DOE Joint Genome Institute"/>
            <person name="Kuo A."/>
            <person name="Tarkka M."/>
            <person name="Buscot F."/>
            <person name="Kohler A."/>
            <person name="Nagy L.G."/>
            <person name="Floudas D."/>
            <person name="Copeland A."/>
            <person name="Barry K.W."/>
            <person name="Cichocki N."/>
            <person name="Veneault-Fourrey C."/>
            <person name="LaButti K."/>
            <person name="Lindquist E.A."/>
            <person name="Lipzen A."/>
            <person name="Lundell T."/>
            <person name="Morin E."/>
            <person name="Murat C."/>
            <person name="Sun H."/>
            <person name="Tunlid A."/>
            <person name="Henrissat B."/>
            <person name="Grigoriev I.V."/>
            <person name="Hibbett D.S."/>
            <person name="Martin F."/>
            <person name="Nordberg H.P."/>
            <person name="Cantor M.N."/>
            <person name="Hua S.X."/>
        </authorList>
    </citation>
    <scope>NUCLEOTIDE SEQUENCE [LARGE SCALE GENOMIC DNA]</scope>
    <source>
        <strain evidence="9 10">F 1598</strain>
    </source>
</reference>
<keyword evidence="8" id="KW-1133">Transmembrane helix</keyword>
<keyword evidence="10" id="KW-1185">Reference proteome</keyword>
<protein>
    <recommendedName>
        <fullName evidence="11">Cytochrome P450</fullName>
    </recommendedName>
</protein>
<dbReference type="PANTHER" id="PTHR46300">
    <property type="entry name" value="P450, PUTATIVE (EUROFUNG)-RELATED-RELATED"/>
    <property type="match status" value="1"/>
</dbReference>
<keyword evidence="8" id="KW-0472">Membrane</keyword>
<gene>
    <name evidence="9" type="ORF">PILCRDRAFT_787464</name>
</gene>
<accession>A0A0C3BWB6</accession>
<evidence type="ECO:0000256" key="6">
    <source>
        <dbReference type="ARBA" id="ARBA00023004"/>
    </source>
</evidence>
<dbReference type="GO" id="GO:0004497">
    <property type="term" value="F:monooxygenase activity"/>
    <property type="evidence" value="ECO:0007669"/>
    <property type="project" value="UniProtKB-KW"/>
</dbReference>
<dbReference type="PANTHER" id="PTHR46300:SF1">
    <property type="entry name" value="P450, PUTATIVE (EUROFUNG)-RELATED"/>
    <property type="match status" value="1"/>
</dbReference>
<dbReference type="HOGENOM" id="CLU_001570_21_0_1"/>
<evidence type="ECO:0000313" key="10">
    <source>
        <dbReference type="Proteomes" id="UP000054166"/>
    </source>
</evidence>
<keyword evidence="8" id="KW-0812">Transmembrane</keyword>
<keyword evidence="6" id="KW-0408">Iron</keyword>
<dbReference type="InParanoid" id="A0A0C3BWB6"/>
<dbReference type="GO" id="GO:0016705">
    <property type="term" value="F:oxidoreductase activity, acting on paired donors, with incorporation or reduction of molecular oxygen"/>
    <property type="evidence" value="ECO:0007669"/>
    <property type="project" value="InterPro"/>
</dbReference>
<name>A0A0C3BWB6_PILCF</name>
<evidence type="ECO:0000256" key="3">
    <source>
        <dbReference type="ARBA" id="ARBA00022617"/>
    </source>
</evidence>
<dbReference type="EMBL" id="KN832998">
    <property type="protein sequence ID" value="KIM81632.1"/>
    <property type="molecule type" value="Genomic_DNA"/>
</dbReference>
<organism evidence="9 10">
    <name type="scientific">Piloderma croceum (strain F 1598)</name>
    <dbReference type="NCBI Taxonomy" id="765440"/>
    <lineage>
        <taxon>Eukaryota</taxon>
        <taxon>Fungi</taxon>
        <taxon>Dikarya</taxon>
        <taxon>Basidiomycota</taxon>
        <taxon>Agaricomycotina</taxon>
        <taxon>Agaricomycetes</taxon>
        <taxon>Agaricomycetidae</taxon>
        <taxon>Atheliales</taxon>
        <taxon>Atheliaceae</taxon>
        <taxon>Piloderma</taxon>
    </lineage>
</organism>
<keyword evidence="5" id="KW-0560">Oxidoreductase</keyword>
<comment type="similarity">
    <text evidence="2">Belongs to the cytochrome P450 family.</text>
</comment>
<evidence type="ECO:0000256" key="1">
    <source>
        <dbReference type="ARBA" id="ARBA00001971"/>
    </source>
</evidence>
<comment type="cofactor">
    <cofactor evidence="1">
        <name>heme</name>
        <dbReference type="ChEBI" id="CHEBI:30413"/>
    </cofactor>
</comment>
<dbReference type="InterPro" id="IPR036396">
    <property type="entry name" value="Cyt_P450_sf"/>
</dbReference>
<evidence type="ECO:0000256" key="8">
    <source>
        <dbReference type="SAM" id="Phobius"/>
    </source>
</evidence>
<proteinExistence type="inferred from homology"/>
<evidence type="ECO:0000256" key="4">
    <source>
        <dbReference type="ARBA" id="ARBA00022723"/>
    </source>
</evidence>
<dbReference type="Gene3D" id="1.10.630.10">
    <property type="entry name" value="Cytochrome P450"/>
    <property type="match status" value="1"/>
</dbReference>
<evidence type="ECO:0000256" key="2">
    <source>
        <dbReference type="ARBA" id="ARBA00010617"/>
    </source>
</evidence>
<dbReference type="AlphaFoldDB" id="A0A0C3BWB6"/>
<dbReference type="Proteomes" id="UP000054166">
    <property type="component" value="Unassembled WGS sequence"/>
</dbReference>
<dbReference type="GO" id="GO:0005506">
    <property type="term" value="F:iron ion binding"/>
    <property type="evidence" value="ECO:0007669"/>
    <property type="project" value="InterPro"/>
</dbReference>
<feature type="transmembrane region" description="Helical" evidence="8">
    <location>
        <begin position="6"/>
        <end position="24"/>
    </location>
</feature>
<keyword evidence="3" id="KW-0349">Heme</keyword>